<protein>
    <submittedName>
        <fullName evidence="2">Uncharacterized protein</fullName>
    </submittedName>
</protein>
<feature type="region of interest" description="Disordered" evidence="1">
    <location>
        <begin position="1"/>
        <end position="56"/>
    </location>
</feature>
<accession>A0A0G4NR31</accession>
<proteinExistence type="predicted"/>
<dbReference type="Proteomes" id="UP000045706">
    <property type="component" value="Unassembled WGS sequence"/>
</dbReference>
<sequence length="56" mass="6039">MTARRPASRASSPILTRALRTCLDPKATSRLSTRTFPDHPLPMAPPGPSPVTATKR</sequence>
<feature type="compositionally biased region" description="Pro residues" evidence="1">
    <location>
        <begin position="39"/>
        <end position="49"/>
    </location>
</feature>
<dbReference type="AlphaFoldDB" id="A0A0G4NR31"/>
<reference evidence="3" key="1">
    <citation type="submission" date="2015-05" db="EMBL/GenBank/DDBJ databases">
        <authorList>
            <person name="Fogelqvist Johan"/>
        </authorList>
    </citation>
    <scope>NUCLEOTIDE SEQUENCE [LARGE SCALE GENOMIC DNA]</scope>
</reference>
<evidence type="ECO:0000256" key="1">
    <source>
        <dbReference type="SAM" id="MobiDB-lite"/>
    </source>
</evidence>
<evidence type="ECO:0000313" key="2">
    <source>
        <dbReference type="EMBL" id="CRK48947.1"/>
    </source>
</evidence>
<evidence type="ECO:0000313" key="3">
    <source>
        <dbReference type="Proteomes" id="UP000045706"/>
    </source>
</evidence>
<gene>
    <name evidence="2" type="ORF">BN1723_020704</name>
</gene>
<organism evidence="2 3">
    <name type="scientific">Verticillium longisporum</name>
    <name type="common">Verticillium dahliae var. longisporum</name>
    <dbReference type="NCBI Taxonomy" id="100787"/>
    <lineage>
        <taxon>Eukaryota</taxon>
        <taxon>Fungi</taxon>
        <taxon>Dikarya</taxon>
        <taxon>Ascomycota</taxon>
        <taxon>Pezizomycotina</taxon>
        <taxon>Sordariomycetes</taxon>
        <taxon>Hypocreomycetidae</taxon>
        <taxon>Glomerellales</taxon>
        <taxon>Plectosphaerellaceae</taxon>
        <taxon>Verticillium</taxon>
    </lineage>
</organism>
<name>A0A0G4NR31_VERLO</name>
<dbReference type="EMBL" id="CVQI01038123">
    <property type="protein sequence ID" value="CRK48947.1"/>
    <property type="molecule type" value="Genomic_DNA"/>
</dbReference>